<feature type="compositionally biased region" description="Polar residues" evidence="4">
    <location>
        <begin position="593"/>
        <end position="602"/>
    </location>
</feature>
<proteinExistence type="inferred from homology"/>
<organism evidence="6 7">
    <name type="scientific">Tritrichomonas foetus</name>
    <dbReference type="NCBI Taxonomy" id="1144522"/>
    <lineage>
        <taxon>Eukaryota</taxon>
        <taxon>Metamonada</taxon>
        <taxon>Parabasalia</taxon>
        <taxon>Tritrichomonadida</taxon>
        <taxon>Tritrichomonadidae</taxon>
        <taxon>Tritrichomonas</taxon>
    </lineage>
</organism>
<dbReference type="InterPro" id="IPR050821">
    <property type="entry name" value="Cytosolic_carboxypeptidase"/>
</dbReference>
<dbReference type="Gene3D" id="3.40.630.10">
    <property type="entry name" value="Zn peptidases"/>
    <property type="match status" value="1"/>
</dbReference>
<dbReference type="RefSeq" id="XP_068359453.1">
    <property type="nucleotide sequence ID" value="XM_068504497.1"/>
</dbReference>
<feature type="domain" description="Peptidase M14" evidence="5">
    <location>
        <begin position="207"/>
        <end position="461"/>
    </location>
</feature>
<evidence type="ECO:0000256" key="2">
    <source>
        <dbReference type="ARBA" id="ARBA00005988"/>
    </source>
</evidence>
<dbReference type="InterPro" id="IPR040626">
    <property type="entry name" value="Pepdidase_M14_N"/>
</dbReference>
<feature type="region of interest" description="Disordered" evidence="4">
    <location>
        <begin position="555"/>
        <end position="602"/>
    </location>
</feature>
<gene>
    <name evidence="6" type="primary">zte25</name>
    <name evidence="6" type="ORF">TRFO_25661</name>
</gene>
<dbReference type="VEuPathDB" id="TrichDB:TRFO_25661"/>
<dbReference type="GeneID" id="94839201"/>
<comment type="caution">
    <text evidence="6">The sequence shown here is derived from an EMBL/GenBank/DDBJ whole genome shotgun (WGS) entry which is preliminary data.</text>
</comment>
<dbReference type="GO" id="GO:0004181">
    <property type="term" value="F:metallocarboxypeptidase activity"/>
    <property type="evidence" value="ECO:0007669"/>
    <property type="project" value="InterPro"/>
</dbReference>
<evidence type="ECO:0000256" key="3">
    <source>
        <dbReference type="PROSITE-ProRule" id="PRU01379"/>
    </source>
</evidence>
<dbReference type="Proteomes" id="UP000179807">
    <property type="component" value="Unassembled WGS sequence"/>
</dbReference>
<accession>A0A1J4KA42</accession>
<dbReference type="InterPro" id="IPR000834">
    <property type="entry name" value="Peptidase_M14"/>
</dbReference>
<keyword evidence="6" id="KW-0645">Protease</keyword>
<dbReference type="Gene3D" id="2.60.40.3120">
    <property type="match status" value="1"/>
</dbReference>
<dbReference type="EMBL" id="MLAK01000729">
    <property type="protein sequence ID" value="OHT06317.1"/>
    <property type="molecule type" value="Genomic_DNA"/>
</dbReference>
<dbReference type="PANTHER" id="PTHR12756">
    <property type="entry name" value="CYTOSOLIC CARBOXYPEPTIDASE"/>
    <property type="match status" value="1"/>
</dbReference>
<evidence type="ECO:0000256" key="4">
    <source>
        <dbReference type="SAM" id="MobiDB-lite"/>
    </source>
</evidence>
<keyword evidence="6" id="KW-0121">Carboxypeptidase</keyword>
<dbReference type="Pfam" id="PF18027">
    <property type="entry name" value="Pepdidase_M14_N"/>
    <property type="match status" value="1"/>
</dbReference>
<dbReference type="GO" id="GO:0006508">
    <property type="term" value="P:proteolysis"/>
    <property type="evidence" value="ECO:0007669"/>
    <property type="project" value="InterPro"/>
</dbReference>
<protein>
    <submittedName>
        <fullName evidence="6">Cytosolic carboxypeptidase 2</fullName>
    </submittedName>
</protein>
<dbReference type="Pfam" id="PF00246">
    <property type="entry name" value="Peptidase_M14"/>
    <property type="match status" value="1"/>
</dbReference>
<feature type="compositionally biased region" description="Polar residues" evidence="4">
    <location>
        <begin position="570"/>
        <end position="584"/>
    </location>
</feature>
<dbReference type="PROSITE" id="PS52035">
    <property type="entry name" value="PEPTIDASE_M14"/>
    <property type="match status" value="1"/>
</dbReference>
<evidence type="ECO:0000259" key="5">
    <source>
        <dbReference type="PROSITE" id="PS52035"/>
    </source>
</evidence>
<evidence type="ECO:0000256" key="1">
    <source>
        <dbReference type="ARBA" id="ARBA00001947"/>
    </source>
</evidence>
<keyword evidence="7" id="KW-1185">Reference proteome</keyword>
<dbReference type="SUPFAM" id="SSF53187">
    <property type="entry name" value="Zn-dependent exopeptidases"/>
    <property type="match status" value="1"/>
</dbReference>
<sequence>MEEVSKTPIFRAFSETSVKELRSINHPGISDTSRSTFSYASKKPFWPEVLWKGGTLVYSMKQPEKCLVPPVLKNDKTIRFNSRFESGNLMYAYRLNPDAYHCILEYDHTPSGGCQWFYFQMSNLRKDRKVTFYISGFNKNSGVFSSGSKVFMYSEKAAQLHNLSWFRAGTNYAYGTTLKNKHNKRSTLQFQLQFQYDDDVCYLCYALPYTYTDLTKHILDWSQFAPSLIKKEILCKTLGGRDCPILTITSPFSSTFPSTNTTKKCIFLTARIHPGESNGSIVLHGLIDYLLSGQPIAQTLLEKYIFKIVPMINIDGVIEGFYRTGLEGDDLNRVWSLPDPEKHPVVFATKNLMFSLHQEIGIVAYIDFHGHSRQHGTFAYGCPSDSNKEKYLPKMIAYLCDAFSWAKCVFSVPQQRKDASRCVVAKELGVVNSFTIESSFGGILSGPRTNTLYNDTIWKEIGARIGESLFHLFSESSPLLKLIECNTAIFPKEYLLNNEENSSNQMNDGYKNNSKSFSQNLKKNNKKIYNNNQNNNYTVNITNNNNKTISIRPKTARMKASSPTKIAKKNTAQTKISSQASRMNTKMKVTKGSRMTRSQSHR</sequence>
<name>A0A1J4KA42_9EUKA</name>
<reference evidence="6" key="1">
    <citation type="submission" date="2016-10" db="EMBL/GenBank/DDBJ databases">
        <authorList>
            <person name="Benchimol M."/>
            <person name="Almeida L.G."/>
            <person name="Vasconcelos A.T."/>
            <person name="Perreira-Neves A."/>
            <person name="Rosa I.A."/>
            <person name="Tasca T."/>
            <person name="Bogo M.R."/>
            <person name="de Souza W."/>
        </authorList>
    </citation>
    <scope>NUCLEOTIDE SEQUENCE [LARGE SCALE GENOMIC DNA]</scope>
    <source>
        <strain evidence="6">K</strain>
    </source>
</reference>
<comment type="similarity">
    <text evidence="2 3">Belongs to the peptidase M14 family.</text>
</comment>
<comment type="cofactor">
    <cofactor evidence="1">
        <name>Zn(2+)</name>
        <dbReference type="ChEBI" id="CHEBI:29105"/>
    </cofactor>
</comment>
<keyword evidence="6" id="KW-0378">Hydrolase</keyword>
<dbReference type="GO" id="GO:0008270">
    <property type="term" value="F:zinc ion binding"/>
    <property type="evidence" value="ECO:0007669"/>
    <property type="project" value="InterPro"/>
</dbReference>
<dbReference type="OrthoDB" id="10253041at2759"/>
<evidence type="ECO:0000313" key="6">
    <source>
        <dbReference type="EMBL" id="OHT06317.1"/>
    </source>
</evidence>
<dbReference type="PANTHER" id="PTHR12756:SF11">
    <property type="entry name" value="CYTOSOLIC CARBOXYPEPTIDASE 1"/>
    <property type="match status" value="1"/>
</dbReference>
<feature type="active site" description="Proton donor/acceptor" evidence="3">
    <location>
        <position position="437"/>
    </location>
</feature>
<dbReference type="AlphaFoldDB" id="A0A1J4KA42"/>
<evidence type="ECO:0000313" key="7">
    <source>
        <dbReference type="Proteomes" id="UP000179807"/>
    </source>
</evidence>